<keyword evidence="6" id="KW-0269">Exonuclease</keyword>
<dbReference type="Gene3D" id="3.40.50.300">
    <property type="entry name" value="P-loop containing nucleotide triphosphate hydrolases"/>
    <property type="match status" value="1"/>
</dbReference>
<evidence type="ECO:0000256" key="3">
    <source>
        <dbReference type="ARBA" id="ARBA00022763"/>
    </source>
</evidence>
<dbReference type="GO" id="GO:0006310">
    <property type="term" value="P:DNA recombination"/>
    <property type="evidence" value="ECO:0007669"/>
    <property type="project" value="TreeGrafter"/>
</dbReference>
<sequence length="442" mass="51417">IKNYKLGSTISYFNLIKNFIKTKNIAFPSSPSQGFQVIGSLETRNLTFSRVFYLGANEGIIPNIPKQDTILTDDIRKILGLSTSKDRLDMQKYSFFNLIDSADEVFFFYETAQGKTKSRFLEEIFWKLQKQENSLEVPKENDALLNVTFAQSPTPRIENSQKVKQILNSDAFHFSSSSIDTYLNCKAKFYFSYILRLKEATFEEDLDAKSIGTLCHNILRSYFSDFEGKLFDPKNLDSELKKIYMLVDSKISFPSKSVWLQKEQVKYAISRFFKRNFQHINQRIVQFLEFSLNMDTEVNGRAYRIMGKLDKIDNKDGTTIIVDYKTSIPKAPDINFVPTINNKTQWFSKIKSFQLPIYALLVRNNLNATDIEFEFWGLKDSTIKNFKINSELLEAYTEALKIIIDDIVSCEYFECTNENIKNQCANCPYKIICSRHFVTKNW</sequence>
<dbReference type="GO" id="GO:0006281">
    <property type="term" value="P:DNA repair"/>
    <property type="evidence" value="ECO:0007669"/>
    <property type="project" value="UniProtKB-KW"/>
</dbReference>
<dbReference type="PANTHER" id="PTHR30591">
    <property type="entry name" value="RECBCD ENZYME SUBUNIT RECC"/>
    <property type="match status" value="1"/>
</dbReference>
<keyword evidence="5" id="KW-0347">Helicase</keyword>
<dbReference type="EMBL" id="DRZX01000150">
    <property type="protein sequence ID" value="HHS48834.1"/>
    <property type="molecule type" value="Genomic_DNA"/>
</dbReference>
<evidence type="ECO:0000256" key="9">
    <source>
        <dbReference type="ARBA" id="ARBA00023204"/>
    </source>
</evidence>
<evidence type="ECO:0000256" key="7">
    <source>
        <dbReference type="ARBA" id="ARBA00022840"/>
    </source>
</evidence>
<dbReference type="InterPro" id="IPR038726">
    <property type="entry name" value="PDDEXK_AddAB-type"/>
</dbReference>
<keyword evidence="8" id="KW-0238">DNA-binding</keyword>
<keyword evidence="9" id="KW-0234">DNA repair</keyword>
<feature type="domain" description="PD-(D/E)XK endonuclease-like" evidence="10">
    <location>
        <begin position="173"/>
        <end position="433"/>
    </location>
</feature>
<dbReference type="Proteomes" id="UP000886400">
    <property type="component" value="Unassembled WGS sequence"/>
</dbReference>
<evidence type="ECO:0000256" key="1">
    <source>
        <dbReference type="ARBA" id="ARBA00022722"/>
    </source>
</evidence>
<reference evidence="11" key="1">
    <citation type="journal article" date="2020" name="mSystems">
        <title>Genome- and Community-Level Interaction Insights into Carbon Utilization and Element Cycling Functions of Hydrothermarchaeota in Hydrothermal Sediment.</title>
        <authorList>
            <person name="Zhou Z."/>
            <person name="Liu Y."/>
            <person name="Xu W."/>
            <person name="Pan J."/>
            <person name="Luo Z.H."/>
            <person name="Li M."/>
        </authorList>
    </citation>
    <scope>NUCLEOTIDE SEQUENCE [LARGE SCALE GENOMIC DNA]</scope>
    <source>
        <strain evidence="11">SpSt-1135</strain>
    </source>
</reference>
<evidence type="ECO:0000256" key="5">
    <source>
        <dbReference type="ARBA" id="ARBA00022806"/>
    </source>
</evidence>
<evidence type="ECO:0000256" key="6">
    <source>
        <dbReference type="ARBA" id="ARBA00022839"/>
    </source>
</evidence>
<evidence type="ECO:0000259" key="10">
    <source>
        <dbReference type="Pfam" id="PF12705"/>
    </source>
</evidence>
<dbReference type="Pfam" id="PF12705">
    <property type="entry name" value="PDDEXK_1"/>
    <property type="match status" value="1"/>
</dbReference>
<evidence type="ECO:0000256" key="4">
    <source>
        <dbReference type="ARBA" id="ARBA00022801"/>
    </source>
</evidence>
<name>A0A7C6EAE8_DESAE</name>
<keyword evidence="1" id="KW-0540">Nuclease</keyword>
<accession>A0A7C6EAE8</accession>
<dbReference type="PANTHER" id="PTHR30591:SF1">
    <property type="entry name" value="RECBCD ENZYME SUBUNIT RECC"/>
    <property type="match status" value="1"/>
</dbReference>
<proteinExistence type="predicted"/>
<organism evidence="11">
    <name type="scientific">Desulfurella acetivorans</name>
    <dbReference type="NCBI Taxonomy" id="33002"/>
    <lineage>
        <taxon>Bacteria</taxon>
        <taxon>Pseudomonadati</taxon>
        <taxon>Campylobacterota</taxon>
        <taxon>Desulfurellia</taxon>
        <taxon>Desulfurellales</taxon>
        <taxon>Desulfurellaceae</taxon>
        <taxon>Desulfurella</taxon>
    </lineage>
</organism>
<keyword evidence="7" id="KW-0067">ATP-binding</keyword>
<evidence type="ECO:0000256" key="8">
    <source>
        <dbReference type="ARBA" id="ARBA00023125"/>
    </source>
</evidence>
<gene>
    <name evidence="11" type="ORF">ENM99_03115</name>
</gene>
<dbReference type="AlphaFoldDB" id="A0A7C6EAE8"/>
<dbReference type="Gene3D" id="3.90.320.10">
    <property type="match status" value="1"/>
</dbReference>
<keyword evidence="4" id="KW-0378">Hydrolase</keyword>
<dbReference type="SUPFAM" id="SSF52540">
    <property type="entry name" value="P-loop containing nucleoside triphosphate hydrolases"/>
    <property type="match status" value="1"/>
</dbReference>
<dbReference type="InterPro" id="IPR011604">
    <property type="entry name" value="PDDEXK-like_dom_sf"/>
</dbReference>
<dbReference type="GO" id="GO:0003677">
    <property type="term" value="F:DNA binding"/>
    <property type="evidence" value="ECO:0007669"/>
    <property type="project" value="UniProtKB-KW"/>
</dbReference>
<evidence type="ECO:0000313" key="11">
    <source>
        <dbReference type="EMBL" id="HHS48834.1"/>
    </source>
</evidence>
<evidence type="ECO:0000256" key="2">
    <source>
        <dbReference type="ARBA" id="ARBA00022741"/>
    </source>
</evidence>
<dbReference type="InterPro" id="IPR027417">
    <property type="entry name" value="P-loop_NTPase"/>
</dbReference>
<dbReference type="GO" id="GO:0005524">
    <property type="term" value="F:ATP binding"/>
    <property type="evidence" value="ECO:0007669"/>
    <property type="project" value="UniProtKB-KW"/>
</dbReference>
<feature type="non-terminal residue" evidence="11">
    <location>
        <position position="1"/>
    </location>
</feature>
<dbReference type="GO" id="GO:0004527">
    <property type="term" value="F:exonuclease activity"/>
    <property type="evidence" value="ECO:0007669"/>
    <property type="project" value="UniProtKB-KW"/>
</dbReference>
<comment type="caution">
    <text evidence="11">The sequence shown here is derived from an EMBL/GenBank/DDBJ whole genome shotgun (WGS) entry which is preliminary data.</text>
</comment>
<keyword evidence="3" id="KW-0227">DNA damage</keyword>
<dbReference type="GO" id="GO:0004386">
    <property type="term" value="F:helicase activity"/>
    <property type="evidence" value="ECO:0007669"/>
    <property type="project" value="UniProtKB-KW"/>
</dbReference>
<protein>
    <submittedName>
        <fullName evidence="11">PD-(D/E)XK nuclease family protein</fullName>
    </submittedName>
</protein>
<keyword evidence="2" id="KW-0547">Nucleotide-binding</keyword>